<protein>
    <recommendedName>
        <fullName evidence="6">Tyr recombinase domain-containing protein</fullName>
    </recommendedName>
</protein>
<evidence type="ECO:0000313" key="2">
    <source>
        <dbReference type="EMBL" id="KZT18308.1"/>
    </source>
</evidence>
<dbReference type="Proteomes" id="UP000076761">
    <property type="component" value="Unassembled WGS sequence"/>
</dbReference>
<gene>
    <name evidence="3" type="ORF">NEOLEDRAFT_1026915</name>
    <name evidence="2" type="ORF">NEOLEDRAFT_1029104</name>
    <name evidence="4" type="ORF">NEOLEDRAFT_1030631</name>
</gene>
<evidence type="ECO:0000313" key="5">
    <source>
        <dbReference type="Proteomes" id="UP000076761"/>
    </source>
</evidence>
<dbReference type="OrthoDB" id="2678913at2759"/>
<dbReference type="EMBL" id="KV425573">
    <property type="protein sequence ID" value="KZT25283.1"/>
    <property type="molecule type" value="Genomic_DNA"/>
</dbReference>
<dbReference type="EMBL" id="KV425560">
    <property type="protein sequence ID" value="KZT27946.1"/>
    <property type="molecule type" value="Genomic_DNA"/>
</dbReference>
<evidence type="ECO:0000256" key="1">
    <source>
        <dbReference type="ARBA" id="ARBA00023172"/>
    </source>
</evidence>
<feature type="non-terminal residue" evidence="3">
    <location>
        <position position="92"/>
    </location>
</feature>
<organism evidence="3 5">
    <name type="scientific">Neolentinus lepideus HHB14362 ss-1</name>
    <dbReference type="NCBI Taxonomy" id="1314782"/>
    <lineage>
        <taxon>Eukaryota</taxon>
        <taxon>Fungi</taxon>
        <taxon>Dikarya</taxon>
        <taxon>Basidiomycota</taxon>
        <taxon>Agaricomycotina</taxon>
        <taxon>Agaricomycetes</taxon>
        <taxon>Gloeophyllales</taxon>
        <taxon>Gloeophyllaceae</taxon>
        <taxon>Neolentinus</taxon>
    </lineage>
</organism>
<reference evidence="3 5" key="1">
    <citation type="journal article" date="2016" name="Mol. Biol. Evol.">
        <title>Comparative Genomics of Early-Diverging Mushroom-Forming Fungi Provides Insights into the Origins of Lignocellulose Decay Capabilities.</title>
        <authorList>
            <person name="Nagy L.G."/>
            <person name="Riley R."/>
            <person name="Tritt A."/>
            <person name="Adam C."/>
            <person name="Daum C."/>
            <person name="Floudas D."/>
            <person name="Sun H."/>
            <person name="Yadav J.S."/>
            <person name="Pangilinan J."/>
            <person name="Larsson K.H."/>
            <person name="Matsuura K."/>
            <person name="Barry K."/>
            <person name="Labutti K."/>
            <person name="Kuo R."/>
            <person name="Ohm R.A."/>
            <person name="Bhattacharya S.S."/>
            <person name="Shirouzu T."/>
            <person name="Yoshinaga Y."/>
            <person name="Martin F.M."/>
            <person name="Grigoriev I.V."/>
            <person name="Hibbett D.S."/>
        </authorList>
    </citation>
    <scope>NUCLEOTIDE SEQUENCE [LARGE SCALE GENOMIC DNA]</scope>
    <source>
        <strain evidence="3 5">HHB14362 ss-1</strain>
    </source>
</reference>
<dbReference type="EMBL" id="KV425691">
    <property type="protein sequence ID" value="KZT18308.1"/>
    <property type="molecule type" value="Genomic_DNA"/>
</dbReference>
<keyword evidence="1" id="KW-0233">DNA recombination</keyword>
<evidence type="ECO:0008006" key="6">
    <source>
        <dbReference type="Google" id="ProtNLM"/>
    </source>
</evidence>
<dbReference type="Gene3D" id="1.10.443.10">
    <property type="entry name" value="Intergrase catalytic core"/>
    <property type="match status" value="1"/>
</dbReference>
<dbReference type="GO" id="GO:0003677">
    <property type="term" value="F:DNA binding"/>
    <property type="evidence" value="ECO:0007669"/>
    <property type="project" value="InterPro"/>
</dbReference>
<dbReference type="GO" id="GO:0006310">
    <property type="term" value="P:DNA recombination"/>
    <property type="evidence" value="ECO:0007669"/>
    <property type="project" value="UniProtKB-KW"/>
</dbReference>
<proteinExistence type="predicted"/>
<dbReference type="STRING" id="1314782.A0A165SK31"/>
<dbReference type="InterPro" id="IPR011010">
    <property type="entry name" value="DNA_brk_join_enz"/>
</dbReference>
<sequence>RPLTKTAFIQRLSKAARAAGIDPLQGHGIRIGATLEYLLRGVPFDVVKVKGRWASDAFILYLRKHAQILAPYMQAVPEVHEHFVRYTMPPVR</sequence>
<accession>A0A165SK31</accession>
<dbReference type="SUPFAM" id="SSF56349">
    <property type="entry name" value="DNA breaking-rejoining enzymes"/>
    <property type="match status" value="1"/>
</dbReference>
<evidence type="ECO:0000313" key="3">
    <source>
        <dbReference type="EMBL" id="KZT25283.1"/>
    </source>
</evidence>
<dbReference type="AlphaFoldDB" id="A0A165SK31"/>
<dbReference type="InterPro" id="IPR013762">
    <property type="entry name" value="Integrase-like_cat_sf"/>
</dbReference>
<dbReference type="GO" id="GO:0015074">
    <property type="term" value="P:DNA integration"/>
    <property type="evidence" value="ECO:0007669"/>
    <property type="project" value="InterPro"/>
</dbReference>
<evidence type="ECO:0000313" key="4">
    <source>
        <dbReference type="EMBL" id="KZT27946.1"/>
    </source>
</evidence>
<feature type="non-terminal residue" evidence="3">
    <location>
        <position position="1"/>
    </location>
</feature>
<name>A0A165SK31_9AGAM</name>
<keyword evidence="5" id="KW-1185">Reference proteome</keyword>